<gene>
    <name evidence="4" type="primary">yfcE</name>
    <name evidence="4" type="ORF">QCO44_10020</name>
</gene>
<evidence type="ECO:0000313" key="5">
    <source>
        <dbReference type="Proteomes" id="UP001559623"/>
    </source>
</evidence>
<keyword evidence="4" id="KW-0378">Hydrolase</keyword>
<dbReference type="InterPro" id="IPR041802">
    <property type="entry name" value="MPP_YfcE"/>
</dbReference>
<dbReference type="Gene3D" id="3.60.21.10">
    <property type="match status" value="1"/>
</dbReference>
<dbReference type="NCBIfam" id="TIGR00040">
    <property type="entry name" value="yfcE"/>
    <property type="match status" value="1"/>
</dbReference>
<dbReference type="InterPro" id="IPR024654">
    <property type="entry name" value="Calcineurin-like_PHP_lpxH"/>
</dbReference>
<dbReference type="PANTHER" id="PTHR43165">
    <property type="entry name" value="METALLOPHOSPHOESTERASE"/>
    <property type="match status" value="1"/>
</dbReference>
<comment type="cofactor">
    <cofactor evidence="2">
        <name>a divalent metal cation</name>
        <dbReference type="ChEBI" id="CHEBI:60240"/>
    </cofactor>
</comment>
<sequence>MKIGIISDTHGCEKRWELAYEKFFHDADLIIHAGDVLYHGPRNPMKEDYNPAGLAERINASRPPVLICRGNCDSEVDQLVLETPIQAPYAYVFAGGRRIVATHGHLIESDAAKDEAARTMRADVFVTGHIHTNVLEKRGDTIFLNPGSPSLSKREDGRATIAVMTDEKIEIFDLDTGEALMGLDLS</sequence>
<dbReference type="InterPro" id="IPR029052">
    <property type="entry name" value="Metallo-depent_PP-like"/>
</dbReference>
<keyword evidence="5" id="KW-1185">Reference proteome</keyword>
<dbReference type="PANTHER" id="PTHR43165:SF1">
    <property type="entry name" value="PHOSPHODIESTERASE MJ0936"/>
    <property type="match status" value="1"/>
</dbReference>
<dbReference type="InterPro" id="IPR000979">
    <property type="entry name" value="Phosphodiesterase_MJ0936/Vps29"/>
</dbReference>
<evidence type="ECO:0000313" key="4">
    <source>
        <dbReference type="EMBL" id="MEX5285958.1"/>
    </source>
</evidence>
<comment type="similarity">
    <text evidence="1 2">Belongs to the metallophosphoesterase superfamily. YfcE family.</text>
</comment>
<dbReference type="NCBIfam" id="NF006988">
    <property type="entry name" value="PRK09453.1"/>
    <property type="match status" value="1"/>
</dbReference>
<evidence type="ECO:0000256" key="2">
    <source>
        <dbReference type="RuleBase" id="RU362039"/>
    </source>
</evidence>
<evidence type="ECO:0000259" key="3">
    <source>
        <dbReference type="Pfam" id="PF12850"/>
    </source>
</evidence>
<feature type="domain" description="Calcineurin-like phosphoesterase" evidence="3">
    <location>
        <begin position="1"/>
        <end position="165"/>
    </location>
</feature>
<keyword evidence="2" id="KW-0479">Metal-binding</keyword>
<comment type="caution">
    <text evidence="4">The sequence shown here is derived from an EMBL/GenBank/DDBJ whole genome shotgun (WGS) entry which is preliminary data.</text>
</comment>
<proteinExistence type="inferred from homology"/>
<reference evidence="4 5" key="1">
    <citation type="submission" date="2023-04" db="EMBL/GenBank/DDBJ databases">
        <title>Genome Sequence of Selenomonas sputigena ATCC 33150.</title>
        <authorList>
            <person name="Miller D.P."/>
            <person name="Anvari S."/>
            <person name="Polson S.W."/>
            <person name="Macdonald M."/>
            <person name="Mcdowell J.V."/>
        </authorList>
    </citation>
    <scope>NUCLEOTIDE SEQUENCE [LARGE SCALE GENOMIC DNA]</scope>
    <source>
        <strain evidence="4 5">ATCC 33150</strain>
    </source>
</reference>
<dbReference type="SUPFAM" id="SSF56300">
    <property type="entry name" value="Metallo-dependent phosphatases"/>
    <property type="match status" value="1"/>
</dbReference>
<name>A0ABV3X8Z0_9FIRM</name>
<dbReference type="Proteomes" id="UP001559623">
    <property type="component" value="Unassembled WGS sequence"/>
</dbReference>
<dbReference type="GO" id="GO:0016787">
    <property type="term" value="F:hydrolase activity"/>
    <property type="evidence" value="ECO:0007669"/>
    <property type="project" value="UniProtKB-KW"/>
</dbReference>
<accession>A0ABV3X8Z0</accession>
<dbReference type="RefSeq" id="WP_368847684.1">
    <property type="nucleotide sequence ID" value="NZ_CP194411.1"/>
</dbReference>
<dbReference type="Pfam" id="PF12850">
    <property type="entry name" value="Metallophos_2"/>
    <property type="match status" value="1"/>
</dbReference>
<dbReference type="CDD" id="cd00841">
    <property type="entry name" value="MPP_YfcE"/>
    <property type="match status" value="1"/>
</dbReference>
<organism evidence="4 5">
    <name type="scientific">Selenomonas sputigena</name>
    <dbReference type="NCBI Taxonomy" id="69823"/>
    <lineage>
        <taxon>Bacteria</taxon>
        <taxon>Bacillati</taxon>
        <taxon>Bacillota</taxon>
        <taxon>Negativicutes</taxon>
        <taxon>Selenomonadales</taxon>
        <taxon>Selenomonadaceae</taxon>
        <taxon>Selenomonas</taxon>
    </lineage>
</organism>
<protein>
    <recommendedName>
        <fullName evidence="2">Phosphoesterase</fullName>
        <ecNumber evidence="2">3.1.4.-</ecNumber>
    </recommendedName>
</protein>
<dbReference type="EC" id="3.1.4.-" evidence="2"/>
<dbReference type="InterPro" id="IPR053193">
    <property type="entry name" value="MetalloPDE_YfcE-like"/>
</dbReference>
<dbReference type="EMBL" id="JARVLH010000007">
    <property type="protein sequence ID" value="MEX5285958.1"/>
    <property type="molecule type" value="Genomic_DNA"/>
</dbReference>
<evidence type="ECO:0000256" key="1">
    <source>
        <dbReference type="ARBA" id="ARBA00008950"/>
    </source>
</evidence>